<sequence>MTQTITEPATDQLHDYPMARTCPYQPPAEYAELSKDGALSRVRLYDGRLAWLVTHYTQIREMLADDKHFSSDRDQPTFPMLAERERNFPEITRALLGLDGEPHKERRRMLLPWFTSRQTEKLRPAIQRMTDDLIDQMLAKGGPVDLISELGRALPATVICHILGISYDEHDLFEKHAQVIMTAPDLDQAIEACRALLDYLDGVVEAKKDDLSEDILSTLIKDRLYTGELTLRDVSLLMVSLIIAGEEAATSMIGLGVFTLLEHPEQLAMLREDPSLLPGAVEELVRYLSIADLTTPRIATTDVEVAGQVVKQGEGVLLSTAAANRDPVAFPAPDTFDIRRSTKGHLGWGHGAHRCMGETLARAELEIVFGTLLRRIPTLRLAVPVEEVPMKVGMTLEGLHALPVTW</sequence>
<dbReference type="InterPro" id="IPR001128">
    <property type="entry name" value="Cyt_P450"/>
</dbReference>
<protein>
    <submittedName>
        <fullName evidence="8">Cytochrome P450</fullName>
    </submittedName>
</protein>
<proteinExistence type="inferred from homology"/>
<comment type="similarity">
    <text evidence="1 7">Belongs to the cytochrome P450 family.</text>
</comment>
<keyword evidence="2 7" id="KW-0349">Heme</keyword>
<organism evidence="8 9">
    <name type="scientific">Streptomyces boluensis</name>
    <dbReference type="NCBI Taxonomy" id="1775135"/>
    <lineage>
        <taxon>Bacteria</taxon>
        <taxon>Bacillati</taxon>
        <taxon>Actinomycetota</taxon>
        <taxon>Actinomycetes</taxon>
        <taxon>Kitasatosporales</taxon>
        <taxon>Streptomycetaceae</taxon>
        <taxon>Streptomyces</taxon>
    </lineage>
</organism>
<dbReference type="Proteomes" id="UP000598297">
    <property type="component" value="Unassembled WGS sequence"/>
</dbReference>
<dbReference type="GO" id="GO:0020037">
    <property type="term" value="F:heme binding"/>
    <property type="evidence" value="ECO:0007669"/>
    <property type="project" value="InterPro"/>
</dbReference>
<accession>A0A964UP01</accession>
<dbReference type="PROSITE" id="PS00086">
    <property type="entry name" value="CYTOCHROME_P450"/>
    <property type="match status" value="1"/>
</dbReference>
<dbReference type="InterPro" id="IPR002397">
    <property type="entry name" value="Cyt_P450_B"/>
</dbReference>
<evidence type="ECO:0000256" key="1">
    <source>
        <dbReference type="ARBA" id="ARBA00010617"/>
    </source>
</evidence>
<dbReference type="SUPFAM" id="SSF48264">
    <property type="entry name" value="Cytochrome P450"/>
    <property type="match status" value="1"/>
</dbReference>
<keyword evidence="3 7" id="KW-0479">Metal-binding</keyword>
<dbReference type="CDD" id="cd11030">
    <property type="entry name" value="CYP105-like"/>
    <property type="match status" value="1"/>
</dbReference>
<keyword evidence="4 7" id="KW-0560">Oxidoreductase</keyword>
<keyword evidence="9" id="KW-1185">Reference proteome</keyword>
<dbReference type="Gene3D" id="1.10.630.10">
    <property type="entry name" value="Cytochrome P450"/>
    <property type="match status" value="1"/>
</dbReference>
<dbReference type="GO" id="GO:0004497">
    <property type="term" value="F:monooxygenase activity"/>
    <property type="evidence" value="ECO:0007669"/>
    <property type="project" value="UniProtKB-KW"/>
</dbReference>
<evidence type="ECO:0000256" key="7">
    <source>
        <dbReference type="RuleBase" id="RU000461"/>
    </source>
</evidence>
<dbReference type="PANTHER" id="PTHR46696:SF1">
    <property type="entry name" value="CYTOCHROME P450 YJIB-RELATED"/>
    <property type="match status" value="1"/>
</dbReference>
<dbReference type="InterPro" id="IPR036396">
    <property type="entry name" value="Cyt_P450_sf"/>
</dbReference>
<dbReference type="GO" id="GO:0016705">
    <property type="term" value="F:oxidoreductase activity, acting on paired donors, with incorporation or reduction of molecular oxygen"/>
    <property type="evidence" value="ECO:0007669"/>
    <property type="project" value="InterPro"/>
</dbReference>
<dbReference type="OrthoDB" id="3664945at2"/>
<keyword evidence="5 7" id="KW-0408">Iron</keyword>
<dbReference type="Pfam" id="PF00067">
    <property type="entry name" value="p450"/>
    <property type="match status" value="1"/>
</dbReference>
<dbReference type="PANTHER" id="PTHR46696">
    <property type="entry name" value="P450, PUTATIVE (EUROFUNG)-RELATED"/>
    <property type="match status" value="1"/>
</dbReference>
<evidence type="ECO:0000256" key="2">
    <source>
        <dbReference type="ARBA" id="ARBA00022617"/>
    </source>
</evidence>
<dbReference type="GO" id="GO:0005506">
    <property type="term" value="F:iron ion binding"/>
    <property type="evidence" value="ECO:0007669"/>
    <property type="project" value="InterPro"/>
</dbReference>
<reference evidence="8" key="1">
    <citation type="submission" date="2020-01" db="EMBL/GenBank/DDBJ databases">
        <title>Whole-genome analyses of novel actinobacteria.</title>
        <authorList>
            <person name="Sahin N."/>
        </authorList>
    </citation>
    <scope>NUCLEOTIDE SEQUENCE</scope>
    <source>
        <strain evidence="8">YC537</strain>
    </source>
</reference>
<gene>
    <name evidence="8" type="ORF">GUY60_14785</name>
</gene>
<dbReference type="AlphaFoldDB" id="A0A964UP01"/>
<evidence type="ECO:0000256" key="5">
    <source>
        <dbReference type="ARBA" id="ARBA00023004"/>
    </source>
</evidence>
<evidence type="ECO:0000256" key="3">
    <source>
        <dbReference type="ARBA" id="ARBA00022723"/>
    </source>
</evidence>
<comment type="caution">
    <text evidence="8">The sequence shown here is derived from an EMBL/GenBank/DDBJ whole genome shotgun (WGS) entry which is preliminary data.</text>
</comment>
<dbReference type="PRINTS" id="PR00359">
    <property type="entry name" value="BP450"/>
</dbReference>
<evidence type="ECO:0000313" key="8">
    <source>
        <dbReference type="EMBL" id="NBE52669.1"/>
    </source>
</evidence>
<name>A0A964UP01_9ACTN</name>
<dbReference type="EMBL" id="JAAAHS010000095">
    <property type="protein sequence ID" value="NBE52669.1"/>
    <property type="molecule type" value="Genomic_DNA"/>
</dbReference>
<evidence type="ECO:0000256" key="4">
    <source>
        <dbReference type="ARBA" id="ARBA00023002"/>
    </source>
</evidence>
<evidence type="ECO:0000256" key="6">
    <source>
        <dbReference type="ARBA" id="ARBA00023033"/>
    </source>
</evidence>
<dbReference type="RefSeq" id="WP_161697820.1">
    <property type="nucleotide sequence ID" value="NZ_JAAAHS010000095.1"/>
</dbReference>
<dbReference type="FunFam" id="1.10.630.10:FF:000018">
    <property type="entry name" value="Cytochrome P450 monooxygenase"/>
    <property type="match status" value="1"/>
</dbReference>
<keyword evidence="6 7" id="KW-0503">Monooxygenase</keyword>
<evidence type="ECO:0000313" key="9">
    <source>
        <dbReference type="Proteomes" id="UP000598297"/>
    </source>
</evidence>
<dbReference type="InterPro" id="IPR017972">
    <property type="entry name" value="Cyt_P450_CS"/>
</dbReference>